<organism evidence="3 4">
    <name type="scientific">Phaseolus angularis</name>
    <name type="common">Azuki bean</name>
    <name type="synonym">Vigna angularis</name>
    <dbReference type="NCBI Taxonomy" id="3914"/>
    <lineage>
        <taxon>Eukaryota</taxon>
        <taxon>Viridiplantae</taxon>
        <taxon>Streptophyta</taxon>
        <taxon>Embryophyta</taxon>
        <taxon>Tracheophyta</taxon>
        <taxon>Spermatophyta</taxon>
        <taxon>Magnoliopsida</taxon>
        <taxon>eudicotyledons</taxon>
        <taxon>Gunneridae</taxon>
        <taxon>Pentapetalae</taxon>
        <taxon>rosids</taxon>
        <taxon>fabids</taxon>
        <taxon>Fabales</taxon>
        <taxon>Fabaceae</taxon>
        <taxon>Papilionoideae</taxon>
        <taxon>50 kb inversion clade</taxon>
        <taxon>NPAAA clade</taxon>
        <taxon>indigoferoid/millettioid clade</taxon>
        <taxon>Phaseoleae</taxon>
        <taxon>Vigna</taxon>
    </lineage>
</organism>
<evidence type="ECO:0000256" key="1">
    <source>
        <dbReference type="SAM" id="MobiDB-lite"/>
    </source>
</evidence>
<name>A0A0L9T6X1_PHAAN</name>
<dbReference type="Gramene" id="KOM26350">
    <property type="protein sequence ID" value="KOM26350"/>
    <property type="gene ID" value="LR48_Vigan252s006200"/>
</dbReference>
<feature type="transmembrane region" description="Helical" evidence="2">
    <location>
        <begin position="17"/>
        <end position="37"/>
    </location>
</feature>
<keyword evidence="2" id="KW-1133">Transmembrane helix</keyword>
<evidence type="ECO:0000313" key="4">
    <source>
        <dbReference type="Proteomes" id="UP000053144"/>
    </source>
</evidence>
<evidence type="ECO:0000256" key="2">
    <source>
        <dbReference type="SAM" id="Phobius"/>
    </source>
</evidence>
<accession>A0A0L9T6X1</accession>
<proteinExistence type="predicted"/>
<protein>
    <submittedName>
        <fullName evidence="3">Uncharacterized protein</fullName>
    </submittedName>
</protein>
<evidence type="ECO:0000313" key="3">
    <source>
        <dbReference type="EMBL" id="KOM26350.1"/>
    </source>
</evidence>
<dbReference type="EMBL" id="KQ258313">
    <property type="protein sequence ID" value="KOM26350.1"/>
    <property type="molecule type" value="Genomic_DNA"/>
</dbReference>
<dbReference type="Proteomes" id="UP000053144">
    <property type="component" value="Unassembled WGS sequence"/>
</dbReference>
<gene>
    <name evidence="3" type="ORF">LR48_Vigan252s006200</name>
</gene>
<dbReference type="AlphaFoldDB" id="A0A0L9T6X1"/>
<reference evidence="4" key="1">
    <citation type="journal article" date="2015" name="Proc. Natl. Acad. Sci. U.S.A.">
        <title>Genome sequencing of adzuki bean (Vigna angularis) provides insight into high starch and low fat accumulation and domestication.</title>
        <authorList>
            <person name="Yang K."/>
            <person name="Tian Z."/>
            <person name="Chen C."/>
            <person name="Luo L."/>
            <person name="Zhao B."/>
            <person name="Wang Z."/>
            <person name="Yu L."/>
            <person name="Li Y."/>
            <person name="Sun Y."/>
            <person name="Li W."/>
            <person name="Chen Y."/>
            <person name="Li Y."/>
            <person name="Zhang Y."/>
            <person name="Ai D."/>
            <person name="Zhao J."/>
            <person name="Shang C."/>
            <person name="Ma Y."/>
            <person name="Wu B."/>
            <person name="Wang M."/>
            <person name="Gao L."/>
            <person name="Sun D."/>
            <person name="Zhang P."/>
            <person name="Guo F."/>
            <person name="Wang W."/>
            <person name="Li Y."/>
            <person name="Wang J."/>
            <person name="Varshney R.K."/>
            <person name="Wang J."/>
            <person name="Ling H.Q."/>
            <person name="Wan P."/>
        </authorList>
    </citation>
    <scope>NUCLEOTIDE SEQUENCE</scope>
    <source>
        <strain evidence="4">cv. Jingnong 6</strain>
    </source>
</reference>
<sequence>MNVTLVLFNFNVGEFGIIGRIGFCRGLAFVVGIWGTIGIRKVLAVKHVEGSGESVRSEPPFSEYIPQNTDEVEVGPVGMVKGEGEEQGGGMVEGQCEEQGGGMTESVVVSEERVEADDVVEGEIQTEVGGGECEEDSERQFEVVVNEGERDNNLVIFLYQTAAW</sequence>
<feature type="region of interest" description="Disordered" evidence="1">
    <location>
        <begin position="83"/>
        <end position="102"/>
    </location>
</feature>
<keyword evidence="2" id="KW-0812">Transmembrane</keyword>
<keyword evidence="2" id="KW-0472">Membrane</keyword>